<evidence type="ECO:0000256" key="4">
    <source>
        <dbReference type="ARBA" id="ARBA00022729"/>
    </source>
</evidence>
<accession>A0AB33SJE8</accession>
<sequence length="249" mass="27994">MVYLSNNADKSISVFSKEEKIPYLIQAWVDPFNKEDKSKAPFTVIPPVSRLEPSQEKILRIIHTKGVSLPDDRESVFWLNIKNIPPSASNKATNSLEIAVKTRIKLFWRPANIRLIPEDAAPKVKWRREGRNLIAENPNPIHISVMDVIVDGHDVPLNMIRPFETLTLPLPANSAGGQMTWRFINDYGAVSGFAPIFPDICYHLTHYKPAAADIPVASDNPAHYADAIRYNARTPLQGSLLPLTRLVWA</sequence>
<keyword evidence="3" id="KW-1029">Fimbrium biogenesis</keyword>
<feature type="domain" description="Pili assembly chaperone C-terminal" evidence="10">
    <location>
        <begin position="136"/>
        <end position="190"/>
    </location>
</feature>
<evidence type="ECO:0000259" key="9">
    <source>
        <dbReference type="Pfam" id="PF00345"/>
    </source>
</evidence>
<dbReference type="AlphaFoldDB" id="A0AB33SJE8"/>
<dbReference type="GO" id="GO:0071555">
    <property type="term" value="P:cell wall organization"/>
    <property type="evidence" value="ECO:0007669"/>
    <property type="project" value="InterPro"/>
</dbReference>
<dbReference type="InterPro" id="IPR018046">
    <property type="entry name" value="Pili_assmbl_chaperone_CS"/>
</dbReference>
<organism evidence="11 12">
    <name type="scientific">Shigella flexneri</name>
    <dbReference type="NCBI Taxonomy" id="623"/>
    <lineage>
        <taxon>Bacteria</taxon>
        <taxon>Pseudomonadati</taxon>
        <taxon>Pseudomonadota</taxon>
        <taxon>Gammaproteobacteria</taxon>
        <taxon>Enterobacterales</taxon>
        <taxon>Enterobacteriaceae</taxon>
        <taxon>Shigella</taxon>
    </lineage>
</organism>
<evidence type="ECO:0000313" key="11">
    <source>
        <dbReference type="EMBL" id="CDX09208.1"/>
    </source>
</evidence>
<dbReference type="PANTHER" id="PTHR30251">
    <property type="entry name" value="PILUS ASSEMBLY CHAPERONE"/>
    <property type="match status" value="1"/>
</dbReference>
<evidence type="ECO:0000256" key="5">
    <source>
        <dbReference type="ARBA" id="ARBA00022764"/>
    </source>
</evidence>
<dbReference type="PRINTS" id="PR00969">
    <property type="entry name" value="CHAPERONPILI"/>
</dbReference>
<evidence type="ECO:0000256" key="7">
    <source>
        <dbReference type="ARBA" id="ARBA00023319"/>
    </source>
</evidence>
<reference evidence="11 12" key="1">
    <citation type="submission" date="2014-07" db="EMBL/GenBank/DDBJ databases">
        <authorList>
            <person name="Aslett M.A."/>
            <person name="De Silva N."/>
        </authorList>
    </citation>
    <scope>NUCLEOTIDE SEQUENCE [LARGE SCALE GENOMIC DNA]</scope>
    <source>
        <strain evidence="12">NCTC1</strain>
    </source>
</reference>
<keyword evidence="6 8" id="KW-0143">Chaperone</keyword>
<evidence type="ECO:0000313" key="12">
    <source>
        <dbReference type="Proteomes" id="UP000032424"/>
    </source>
</evidence>
<dbReference type="SUPFAM" id="SSF49584">
    <property type="entry name" value="Periplasmic chaperone C-domain"/>
    <property type="match status" value="1"/>
</dbReference>
<dbReference type="SUPFAM" id="SSF49354">
    <property type="entry name" value="PapD-like"/>
    <property type="match status" value="1"/>
</dbReference>
<evidence type="ECO:0000256" key="3">
    <source>
        <dbReference type="ARBA" id="ARBA00022558"/>
    </source>
</evidence>
<keyword evidence="5" id="KW-0574">Periplasm</keyword>
<evidence type="ECO:0000256" key="2">
    <source>
        <dbReference type="ARBA" id="ARBA00007399"/>
    </source>
</evidence>
<dbReference type="InterPro" id="IPR036316">
    <property type="entry name" value="Pili_assmbl_chap_C_dom_sf"/>
</dbReference>
<dbReference type="InterPro" id="IPR016148">
    <property type="entry name" value="Pili_assmbl_chaperone_C"/>
</dbReference>
<comment type="subcellular location">
    <subcellularLocation>
        <location evidence="1 8">Periplasm</location>
    </subcellularLocation>
</comment>
<proteinExistence type="inferred from homology"/>
<dbReference type="InterPro" id="IPR050643">
    <property type="entry name" value="Periplasmic_pilus_chap"/>
</dbReference>
<keyword evidence="7" id="KW-0393">Immunoglobulin domain</keyword>
<name>A0AB33SJE8_SHIFL</name>
<dbReference type="NCBIfam" id="NF011818">
    <property type="entry name" value="PRK15290.1"/>
    <property type="match status" value="1"/>
</dbReference>
<dbReference type="InterPro" id="IPR016147">
    <property type="entry name" value="Pili_assmbl_chaperone_N"/>
</dbReference>
<gene>
    <name evidence="11" type="primary">lpfB</name>
    <name evidence="11" type="ORF">NCTC1_04109</name>
</gene>
<evidence type="ECO:0000259" key="10">
    <source>
        <dbReference type="Pfam" id="PF02753"/>
    </source>
</evidence>
<dbReference type="PROSITE" id="PS00635">
    <property type="entry name" value="PILI_CHAPERONE"/>
    <property type="match status" value="1"/>
</dbReference>
<comment type="similarity">
    <text evidence="2 8">Belongs to the periplasmic pilus chaperone family.</text>
</comment>
<dbReference type="Proteomes" id="UP000032424">
    <property type="component" value="Chromosome 1"/>
</dbReference>
<dbReference type="KEGG" id="sft:NCTC1_04109"/>
<evidence type="ECO:0000256" key="8">
    <source>
        <dbReference type="RuleBase" id="RU003918"/>
    </source>
</evidence>
<keyword evidence="4" id="KW-0732">Signal</keyword>
<protein>
    <submittedName>
        <fullName evidence="11">Long polar fimbrial operon protein LpfB,Chaperone protein focC,fimbrial chaperone protein,Gram-negative pili assembly chaperone, N-terminal domain</fullName>
    </submittedName>
</protein>
<evidence type="ECO:0000256" key="1">
    <source>
        <dbReference type="ARBA" id="ARBA00004418"/>
    </source>
</evidence>
<dbReference type="Gene3D" id="2.60.40.10">
    <property type="entry name" value="Immunoglobulins"/>
    <property type="match status" value="2"/>
</dbReference>
<feature type="domain" description="Pili assembly chaperone N-terminal" evidence="9">
    <location>
        <begin position="2"/>
        <end position="113"/>
    </location>
</feature>
<dbReference type="GO" id="GO:0030288">
    <property type="term" value="C:outer membrane-bounded periplasmic space"/>
    <property type="evidence" value="ECO:0007669"/>
    <property type="project" value="InterPro"/>
</dbReference>
<dbReference type="InterPro" id="IPR001829">
    <property type="entry name" value="Pili_assmbl_chaperone_bac"/>
</dbReference>
<dbReference type="InterPro" id="IPR013783">
    <property type="entry name" value="Ig-like_fold"/>
</dbReference>
<dbReference type="EMBL" id="LM651928">
    <property type="protein sequence ID" value="CDX09208.1"/>
    <property type="molecule type" value="Genomic_DNA"/>
</dbReference>
<evidence type="ECO:0000256" key="6">
    <source>
        <dbReference type="ARBA" id="ARBA00023186"/>
    </source>
</evidence>
<dbReference type="Pfam" id="PF00345">
    <property type="entry name" value="PapD_N"/>
    <property type="match status" value="1"/>
</dbReference>
<dbReference type="InterPro" id="IPR008962">
    <property type="entry name" value="PapD-like_sf"/>
</dbReference>
<dbReference type="Pfam" id="PF02753">
    <property type="entry name" value="PapD_C"/>
    <property type="match status" value="1"/>
</dbReference>
<dbReference type="PANTHER" id="PTHR30251:SF2">
    <property type="entry name" value="FIMBRIAL CHAPERONE YADV-RELATED"/>
    <property type="match status" value="1"/>
</dbReference>